<gene>
    <name evidence="1" type="ORF">UFOVP705_46</name>
    <name evidence="2" type="ORF">UFOVP736_35</name>
</gene>
<reference evidence="2" key="1">
    <citation type="submission" date="2020-05" db="EMBL/GenBank/DDBJ databases">
        <authorList>
            <person name="Chiriac C."/>
            <person name="Salcher M."/>
            <person name="Ghai R."/>
            <person name="Kavagutti S V."/>
        </authorList>
    </citation>
    <scope>NUCLEOTIDE SEQUENCE</scope>
</reference>
<sequence>MLKFNSLPLDKALAYAEKIDRMMLRAPQRGTMPVIPEIVFPATADENFNAAAMPLELALHLQDYHDIEVQYTTPMRAYKLMEHRMKSEGKTPASLYTAWVYYIAVSSALESEDEEEDDCPF</sequence>
<proteinExistence type="predicted"/>
<accession>A0A6J7X504</accession>
<dbReference type="EMBL" id="LR798327">
    <property type="protein sequence ID" value="CAB5224144.1"/>
    <property type="molecule type" value="Genomic_DNA"/>
</dbReference>
<dbReference type="EMBL" id="LR796685">
    <property type="protein sequence ID" value="CAB4159057.1"/>
    <property type="molecule type" value="Genomic_DNA"/>
</dbReference>
<evidence type="ECO:0000313" key="2">
    <source>
        <dbReference type="EMBL" id="CAB5224144.1"/>
    </source>
</evidence>
<evidence type="ECO:0000313" key="1">
    <source>
        <dbReference type="EMBL" id="CAB4159057.1"/>
    </source>
</evidence>
<name>A0A6J7X504_9CAUD</name>
<organism evidence="2">
    <name type="scientific">uncultured Caudovirales phage</name>
    <dbReference type="NCBI Taxonomy" id="2100421"/>
    <lineage>
        <taxon>Viruses</taxon>
        <taxon>Duplodnaviria</taxon>
        <taxon>Heunggongvirae</taxon>
        <taxon>Uroviricota</taxon>
        <taxon>Caudoviricetes</taxon>
        <taxon>Peduoviridae</taxon>
        <taxon>Maltschvirus</taxon>
        <taxon>Maltschvirus maltsch</taxon>
    </lineage>
</organism>
<protein>
    <submittedName>
        <fullName evidence="2">Uncharacterized protein</fullName>
    </submittedName>
</protein>